<evidence type="ECO:0000313" key="2">
    <source>
        <dbReference type="Proteomes" id="UP000001514"/>
    </source>
</evidence>
<dbReference type="InterPro" id="IPR011990">
    <property type="entry name" value="TPR-like_helical_dom_sf"/>
</dbReference>
<dbReference type="EMBL" id="GL377583">
    <property type="protein sequence ID" value="EFJ26833.1"/>
    <property type="molecule type" value="Genomic_DNA"/>
</dbReference>
<reference evidence="1 2" key="1">
    <citation type="journal article" date="2011" name="Science">
        <title>The Selaginella genome identifies genetic changes associated with the evolution of vascular plants.</title>
        <authorList>
            <person name="Banks J.A."/>
            <person name="Nishiyama T."/>
            <person name="Hasebe M."/>
            <person name="Bowman J.L."/>
            <person name="Gribskov M."/>
            <person name="dePamphilis C."/>
            <person name="Albert V.A."/>
            <person name="Aono N."/>
            <person name="Aoyama T."/>
            <person name="Ambrose B.A."/>
            <person name="Ashton N.W."/>
            <person name="Axtell M.J."/>
            <person name="Barker E."/>
            <person name="Barker M.S."/>
            <person name="Bennetzen J.L."/>
            <person name="Bonawitz N.D."/>
            <person name="Chapple C."/>
            <person name="Cheng C."/>
            <person name="Correa L.G."/>
            <person name="Dacre M."/>
            <person name="DeBarry J."/>
            <person name="Dreyer I."/>
            <person name="Elias M."/>
            <person name="Engstrom E.M."/>
            <person name="Estelle M."/>
            <person name="Feng L."/>
            <person name="Finet C."/>
            <person name="Floyd S.K."/>
            <person name="Frommer W.B."/>
            <person name="Fujita T."/>
            <person name="Gramzow L."/>
            <person name="Gutensohn M."/>
            <person name="Harholt J."/>
            <person name="Hattori M."/>
            <person name="Heyl A."/>
            <person name="Hirai T."/>
            <person name="Hiwatashi Y."/>
            <person name="Ishikawa M."/>
            <person name="Iwata M."/>
            <person name="Karol K.G."/>
            <person name="Koehler B."/>
            <person name="Kolukisaoglu U."/>
            <person name="Kubo M."/>
            <person name="Kurata T."/>
            <person name="Lalonde S."/>
            <person name="Li K."/>
            <person name="Li Y."/>
            <person name="Litt A."/>
            <person name="Lyons E."/>
            <person name="Manning G."/>
            <person name="Maruyama T."/>
            <person name="Michael T.P."/>
            <person name="Mikami K."/>
            <person name="Miyazaki S."/>
            <person name="Morinaga S."/>
            <person name="Murata T."/>
            <person name="Mueller-Roeber B."/>
            <person name="Nelson D.R."/>
            <person name="Obara M."/>
            <person name="Oguri Y."/>
            <person name="Olmstead R.G."/>
            <person name="Onodera N."/>
            <person name="Petersen B.L."/>
            <person name="Pils B."/>
            <person name="Prigge M."/>
            <person name="Rensing S.A."/>
            <person name="Riano-Pachon D.M."/>
            <person name="Roberts A.W."/>
            <person name="Sato Y."/>
            <person name="Scheller H.V."/>
            <person name="Schulz B."/>
            <person name="Schulz C."/>
            <person name="Shakirov E.V."/>
            <person name="Shibagaki N."/>
            <person name="Shinohara N."/>
            <person name="Shippen D.E."/>
            <person name="Soerensen I."/>
            <person name="Sotooka R."/>
            <person name="Sugimoto N."/>
            <person name="Sugita M."/>
            <person name="Sumikawa N."/>
            <person name="Tanurdzic M."/>
            <person name="Theissen G."/>
            <person name="Ulvskov P."/>
            <person name="Wakazuki S."/>
            <person name="Weng J.K."/>
            <person name="Willats W.W."/>
            <person name="Wipf D."/>
            <person name="Wolf P.G."/>
            <person name="Yang L."/>
            <person name="Zimmer A.D."/>
            <person name="Zhu Q."/>
            <person name="Mitros T."/>
            <person name="Hellsten U."/>
            <person name="Loque D."/>
            <person name="Otillar R."/>
            <person name="Salamov A."/>
            <person name="Schmutz J."/>
            <person name="Shapiro H."/>
            <person name="Lindquist E."/>
            <person name="Lucas S."/>
            <person name="Rokhsar D."/>
            <person name="Grigoriev I.V."/>
        </authorList>
    </citation>
    <scope>NUCLEOTIDE SEQUENCE [LARGE SCALE GENOMIC DNA]</scope>
</reference>
<sequence>MRLCLKWHFDTANHLFERMPGRSAVTYTDLLLCGTNGKLVESKRLFDEMASVSWNSMLMMNAWLPGHHHGVSPASHAPSTPKFWAAFHFEKKHAYQLLVNCLKHIDKGYDKRKPLWSSFEKQQLYSVDVQVPGNRCCTCDCHSQIMMATLAI</sequence>
<dbReference type="Proteomes" id="UP000001514">
    <property type="component" value="Unassembled WGS sequence"/>
</dbReference>
<keyword evidence="2" id="KW-1185">Reference proteome</keyword>
<evidence type="ECO:0008006" key="3">
    <source>
        <dbReference type="Google" id="ProtNLM"/>
    </source>
</evidence>
<dbReference type="Gene3D" id="1.25.40.10">
    <property type="entry name" value="Tetratricopeptide repeat domain"/>
    <property type="match status" value="1"/>
</dbReference>
<dbReference type="Gramene" id="EFJ26833">
    <property type="protein sequence ID" value="EFJ26833"/>
    <property type="gene ID" value="SELMODRAFT_412647"/>
</dbReference>
<organism evidence="2">
    <name type="scientific">Selaginella moellendorffii</name>
    <name type="common">Spikemoss</name>
    <dbReference type="NCBI Taxonomy" id="88036"/>
    <lineage>
        <taxon>Eukaryota</taxon>
        <taxon>Viridiplantae</taxon>
        <taxon>Streptophyta</taxon>
        <taxon>Embryophyta</taxon>
        <taxon>Tracheophyta</taxon>
        <taxon>Lycopodiopsida</taxon>
        <taxon>Selaginellales</taxon>
        <taxon>Selaginellaceae</taxon>
        <taxon>Selaginella</taxon>
    </lineage>
</organism>
<dbReference type="InParanoid" id="D8RM61"/>
<protein>
    <recommendedName>
        <fullName evidence="3">Pentatricopeptide repeat-containing protein</fullName>
    </recommendedName>
</protein>
<proteinExistence type="predicted"/>
<name>D8RM61_SELML</name>
<dbReference type="HOGENOM" id="CLU_1725439_0_0_1"/>
<accession>D8RM61</accession>
<dbReference type="AlphaFoldDB" id="D8RM61"/>
<gene>
    <name evidence="1" type="ORF">SELMODRAFT_412647</name>
</gene>
<dbReference type="KEGG" id="smo:SELMODRAFT_412647"/>
<evidence type="ECO:0000313" key="1">
    <source>
        <dbReference type="EMBL" id="EFJ26833.1"/>
    </source>
</evidence>